<protein>
    <submittedName>
        <fullName evidence="10">L,D-transpeptidase</fullName>
    </submittedName>
</protein>
<dbReference type="Gene3D" id="2.40.440.10">
    <property type="entry name" value="L,D-transpeptidase catalytic domain-like"/>
    <property type="match status" value="1"/>
</dbReference>
<keyword evidence="8" id="KW-0732">Signal</keyword>
<dbReference type="UniPathway" id="UPA00219"/>
<feature type="active site" description="Proton donor/acceptor" evidence="7">
    <location>
        <position position="284"/>
    </location>
</feature>
<dbReference type="GO" id="GO:0004180">
    <property type="term" value="F:carboxypeptidase activity"/>
    <property type="evidence" value="ECO:0007669"/>
    <property type="project" value="UniProtKB-ARBA"/>
</dbReference>
<name>A0A501XN88_9SPHN</name>
<keyword evidence="4 7" id="KW-0133">Cell shape</keyword>
<dbReference type="SUPFAM" id="SSF141523">
    <property type="entry name" value="L,D-transpeptidase catalytic domain-like"/>
    <property type="match status" value="1"/>
</dbReference>
<dbReference type="InterPro" id="IPR045380">
    <property type="entry name" value="LD_TPept_scaffold_dom"/>
</dbReference>
<accession>A0A501XN88</accession>
<dbReference type="InterPro" id="IPR038063">
    <property type="entry name" value="Transpep_catalytic_dom"/>
</dbReference>
<comment type="similarity">
    <text evidence="2">Belongs to the YkuD family.</text>
</comment>
<dbReference type="PROSITE" id="PS52029">
    <property type="entry name" value="LD_TPASE"/>
    <property type="match status" value="1"/>
</dbReference>
<evidence type="ECO:0000313" key="10">
    <source>
        <dbReference type="EMBL" id="TPE61743.1"/>
    </source>
</evidence>
<evidence type="ECO:0000256" key="1">
    <source>
        <dbReference type="ARBA" id="ARBA00004752"/>
    </source>
</evidence>
<sequence length="382" mass="40779">MISPMRAFILSLLISSPALAQSAWTDAAARETLAAVQAAGAEGLIPADYAPEKLEAALASGDAAAIAAAAEASWMALAKDYAAGRTPESARVGWKSPPPRSDADWLKAKLAAGLESGAPGAALTALLPSHPWYGKLKEGLPAATDPAARARLRANLDRWRWMPRQMGDRYLMANIPSFEVDLWDGGKPVARHKIIVGKTSTPTPQFSAVATAVIINPDWTLPQSIVKESVGSLIRRSPGAARARGYRWTSGPDGQLNVTQLPGANNSLGTLKIEMPNPYAIYFHDTPAKQLFAKPVRAFSHGCMRTQGILGLALRLLEDQPDWTATRIDETAAHNETVRVPLTTQIPVHVAYFTVLPDRNGVLATHPDIYGRDAPVIAALGG</sequence>
<dbReference type="Pfam" id="PF03734">
    <property type="entry name" value="YkuD"/>
    <property type="match status" value="1"/>
</dbReference>
<reference evidence="10 11" key="1">
    <citation type="submission" date="2019-06" db="EMBL/GenBank/DDBJ databases">
        <authorList>
            <person name="Lee I."/>
            <person name="Jang G.I."/>
            <person name="Hwang C.Y."/>
        </authorList>
    </citation>
    <scope>NUCLEOTIDE SEQUENCE [LARGE SCALE GENOMIC DNA]</scope>
    <source>
        <strain evidence="10 11">PAMC 28131</strain>
    </source>
</reference>
<comment type="caution">
    <text evidence="10">The sequence shown here is derived from an EMBL/GenBank/DDBJ whole genome shotgun (WGS) entry which is preliminary data.</text>
</comment>
<keyword evidence="6 7" id="KW-0961">Cell wall biogenesis/degradation</keyword>
<dbReference type="AlphaFoldDB" id="A0A501XN88"/>
<dbReference type="CDD" id="cd16913">
    <property type="entry name" value="YkuD_like"/>
    <property type="match status" value="1"/>
</dbReference>
<dbReference type="InterPro" id="IPR052905">
    <property type="entry name" value="LD-transpeptidase_YkuD-like"/>
</dbReference>
<evidence type="ECO:0000256" key="2">
    <source>
        <dbReference type="ARBA" id="ARBA00005992"/>
    </source>
</evidence>
<dbReference type="InterPro" id="IPR005490">
    <property type="entry name" value="LD_TPept_cat_dom"/>
</dbReference>
<evidence type="ECO:0000256" key="3">
    <source>
        <dbReference type="ARBA" id="ARBA00022679"/>
    </source>
</evidence>
<keyword evidence="11" id="KW-1185">Reference proteome</keyword>
<dbReference type="GO" id="GO:0009252">
    <property type="term" value="P:peptidoglycan biosynthetic process"/>
    <property type="evidence" value="ECO:0007669"/>
    <property type="project" value="UniProtKB-UniPathway"/>
</dbReference>
<evidence type="ECO:0000256" key="4">
    <source>
        <dbReference type="ARBA" id="ARBA00022960"/>
    </source>
</evidence>
<feature type="active site" description="Nucleophile" evidence="7">
    <location>
        <position position="303"/>
    </location>
</feature>
<proteinExistence type="inferred from homology"/>
<dbReference type="Pfam" id="PF20142">
    <property type="entry name" value="Scaffold"/>
    <property type="match status" value="1"/>
</dbReference>
<dbReference type="Proteomes" id="UP000319897">
    <property type="component" value="Unassembled WGS sequence"/>
</dbReference>
<feature type="chain" id="PRO_5021226313" evidence="8">
    <location>
        <begin position="21"/>
        <end position="382"/>
    </location>
</feature>
<evidence type="ECO:0000256" key="6">
    <source>
        <dbReference type="ARBA" id="ARBA00023316"/>
    </source>
</evidence>
<gene>
    <name evidence="10" type="ORF">FJQ54_07510</name>
</gene>
<keyword evidence="3" id="KW-0808">Transferase</keyword>
<dbReference type="GO" id="GO:0008360">
    <property type="term" value="P:regulation of cell shape"/>
    <property type="evidence" value="ECO:0007669"/>
    <property type="project" value="UniProtKB-UniRule"/>
</dbReference>
<feature type="signal peptide" evidence="8">
    <location>
        <begin position="1"/>
        <end position="20"/>
    </location>
</feature>
<dbReference type="OrthoDB" id="9778545at2"/>
<dbReference type="EMBL" id="VFSU01000021">
    <property type="protein sequence ID" value="TPE61743.1"/>
    <property type="molecule type" value="Genomic_DNA"/>
</dbReference>
<evidence type="ECO:0000259" key="9">
    <source>
        <dbReference type="PROSITE" id="PS52029"/>
    </source>
</evidence>
<dbReference type="GO" id="GO:0016740">
    <property type="term" value="F:transferase activity"/>
    <property type="evidence" value="ECO:0007669"/>
    <property type="project" value="UniProtKB-KW"/>
</dbReference>
<evidence type="ECO:0000313" key="11">
    <source>
        <dbReference type="Proteomes" id="UP000319897"/>
    </source>
</evidence>
<comment type="pathway">
    <text evidence="1 7">Cell wall biogenesis; peptidoglycan biosynthesis.</text>
</comment>
<organism evidence="10 11">
    <name type="scientific">Sandaracinobacter neustonicus</name>
    <dbReference type="NCBI Taxonomy" id="1715348"/>
    <lineage>
        <taxon>Bacteria</taxon>
        <taxon>Pseudomonadati</taxon>
        <taxon>Pseudomonadota</taxon>
        <taxon>Alphaproteobacteria</taxon>
        <taxon>Sphingomonadales</taxon>
        <taxon>Sphingosinicellaceae</taxon>
        <taxon>Sandaracinobacter</taxon>
    </lineage>
</organism>
<dbReference type="GO" id="GO:0071555">
    <property type="term" value="P:cell wall organization"/>
    <property type="evidence" value="ECO:0007669"/>
    <property type="project" value="UniProtKB-UniRule"/>
</dbReference>
<dbReference type="PANTHER" id="PTHR41533">
    <property type="entry name" value="L,D-TRANSPEPTIDASE HI_1667-RELATED"/>
    <property type="match status" value="1"/>
</dbReference>
<dbReference type="PANTHER" id="PTHR41533:SF2">
    <property type="entry name" value="BLR7131 PROTEIN"/>
    <property type="match status" value="1"/>
</dbReference>
<evidence type="ECO:0000256" key="8">
    <source>
        <dbReference type="SAM" id="SignalP"/>
    </source>
</evidence>
<evidence type="ECO:0000256" key="7">
    <source>
        <dbReference type="PROSITE-ProRule" id="PRU01373"/>
    </source>
</evidence>
<feature type="domain" description="L,D-TPase catalytic" evidence="9">
    <location>
        <begin position="169"/>
        <end position="331"/>
    </location>
</feature>
<keyword evidence="5 7" id="KW-0573">Peptidoglycan synthesis</keyword>
<evidence type="ECO:0000256" key="5">
    <source>
        <dbReference type="ARBA" id="ARBA00022984"/>
    </source>
</evidence>